<comment type="caution">
    <text evidence="1">The sequence shown here is derived from an EMBL/GenBank/DDBJ whole genome shotgun (WGS) entry which is preliminary data.</text>
</comment>
<gene>
    <name evidence="1" type="ORF">M1O15_10170</name>
</gene>
<protein>
    <submittedName>
        <fullName evidence="1">Uncharacterized protein</fullName>
    </submittedName>
</protein>
<dbReference type="Proteomes" id="UP001522868">
    <property type="component" value="Unassembled WGS sequence"/>
</dbReference>
<dbReference type="RefSeq" id="WP_248632998.1">
    <property type="nucleotide sequence ID" value="NZ_JALPTH010000007.1"/>
</dbReference>
<name>A0ABT0I8W7_9ACTN</name>
<sequence>MGVDFERNEDTRSADLLIGTRPRAQVEGAYRRLEHEVATPGLRTAFSVGALDAYGWALGQAERAPVTGAAVAALGGVPSSYVLTAELDAAVVQLGDPTEEAERAAHVRGVHDALAWVCGLVDDRP</sequence>
<reference evidence="1 2" key="1">
    <citation type="submission" date="2022-04" db="EMBL/GenBank/DDBJ databases">
        <title>Streptomyces sp. nov. LCR6-01 isolated from Lichen of Dirinaria sp.</title>
        <authorList>
            <person name="Kanchanasin P."/>
            <person name="Tanasupawat S."/>
            <person name="Phongsopitanun W."/>
        </authorList>
    </citation>
    <scope>NUCLEOTIDE SEQUENCE [LARGE SCALE GENOMIC DNA]</scope>
    <source>
        <strain evidence="1 2">LCR6-01</strain>
    </source>
</reference>
<proteinExistence type="predicted"/>
<dbReference type="EMBL" id="JALPTH010000007">
    <property type="protein sequence ID" value="MCK8677753.1"/>
    <property type="molecule type" value="Genomic_DNA"/>
</dbReference>
<evidence type="ECO:0000313" key="1">
    <source>
        <dbReference type="EMBL" id="MCK8677753.1"/>
    </source>
</evidence>
<accession>A0ABT0I8W7</accession>
<organism evidence="1 2">
    <name type="scientific">Streptomyces lichenis</name>
    <dbReference type="NCBI Taxonomy" id="2306967"/>
    <lineage>
        <taxon>Bacteria</taxon>
        <taxon>Bacillati</taxon>
        <taxon>Actinomycetota</taxon>
        <taxon>Actinomycetes</taxon>
        <taxon>Kitasatosporales</taxon>
        <taxon>Streptomycetaceae</taxon>
        <taxon>Streptomyces</taxon>
    </lineage>
</organism>
<evidence type="ECO:0000313" key="2">
    <source>
        <dbReference type="Proteomes" id="UP001522868"/>
    </source>
</evidence>
<keyword evidence="2" id="KW-1185">Reference proteome</keyword>